<dbReference type="Proteomes" id="UP001165080">
    <property type="component" value="Unassembled WGS sequence"/>
</dbReference>
<comment type="caution">
    <text evidence="3">The sequence shown here is derived from an EMBL/GenBank/DDBJ whole genome shotgun (WGS) entry which is preliminary data.</text>
</comment>
<feature type="coiled-coil region" evidence="1">
    <location>
        <begin position="137"/>
        <end position="171"/>
    </location>
</feature>
<keyword evidence="1" id="KW-0175">Coiled coil</keyword>
<evidence type="ECO:0000313" key="4">
    <source>
        <dbReference type="Proteomes" id="UP001165080"/>
    </source>
</evidence>
<gene>
    <name evidence="3" type="primary">PLEST003645</name>
    <name evidence="3" type="ORF">PLESTB_000565400</name>
</gene>
<organism evidence="3 4">
    <name type="scientific">Pleodorina starrii</name>
    <dbReference type="NCBI Taxonomy" id="330485"/>
    <lineage>
        <taxon>Eukaryota</taxon>
        <taxon>Viridiplantae</taxon>
        <taxon>Chlorophyta</taxon>
        <taxon>core chlorophytes</taxon>
        <taxon>Chlorophyceae</taxon>
        <taxon>CS clade</taxon>
        <taxon>Chlamydomonadales</taxon>
        <taxon>Volvocaceae</taxon>
        <taxon>Pleodorina</taxon>
    </lineage>
</organism>
<evidence type="ECO:0000256" key="1">
    <source>
        <dbReference type="SAM" id="Coils"/>
    </source>
</evidence>
<feature type="compositionally biased region" description="Low complexity" evidence="2">
    <location>
        <begin position="82"/>
        <end position="99"/>
    </location>
</feature>
<dbReference type="AlphaFoldDB" id="A0A9W6F0B7"/>
<dbReference type="EMBL" id="BRXU01000005">
    <property type="protein sequence ID" value="GLC51943.1"/>
    <property type="molecule type" value="Genomic_DNA"/>
</dbReference>
<keyword evidence="4" id="KW-1185">Reference proteome</keyword>
<accession>A0A9W6F0B7</accession>
<sequence>MEAEMAAMAPYPPGTFDGFTQASIQDTFHFDTNQFLIPVDGECAPFDYDDLFSLLNQPANNPIPSNGGGSSEEAPPQRSADSDGWAASPAPAPAVTSAPLRQPSEPHPEPKPSKASRDLTSKRVRDAGNSKSKQLQVKELEALAAKKVEDLERLQQENSRLKFQSQILEKVVQMREQQLKIMRGQPEDLPQYWGCRAHQPLDGAAATSSAAAAGAGACPRAAAGEASGGHCGGGGGVSAVAEVRMASAGCLLASSRGGVSLSLSAEDRERFRSLGKSQLMDGWKHFLSEVAVPLLALESNGEDEQAAARIRQLATEATHLFKHASLLAPDTVMKVSQTHLETEALTPADPAHWRNVVNTLDLSPSQVRELVAVFRLFSGIMSGLLAERRTINQHLASGLHGHQVEMDVAAAMEQLRVSPECEVLQALQRSMRREKAAHLLLRGFLFGQTLSVLQFARAAVYSYPWMPDATAIVATVVEAAGEASGGA</sequence>
<feature type="region of interest" description="Disordered" evidence="2">
    <location>
        <begin position="59"/>
        <end position="135"/>
    </location>
</feature>
<reference evidence="3 4" key="1">
    <citation type="journal article" date="2023" name="Commun. Biol.">
        <title>Reorganization of the ancestral sex-determining regions during the evolution of trioecy in Pleodorina starrii.</title>
        <authorList>
            <person name="Takahashi K."/>
            <person name="Suzuki S."/>
            <person name="Kawai-Toyooka H."/>
            <person name="Yamamoto K."/>
            <person name="Hamaji T."/>
            <person name="Ootsuki R."/>
            <person name="Yamaguchi H."/>
            <person name="Kawachi M."/>
            <person name="Higashiyama T."/>
            <person name="Nozaki H."/>
        </authorList>
    </citation>
    <scope>NUCLEOTIDE SEQUENCE [LARGE SCALE GENOMIC DNA]</scope>
    <source>
        <strain evidence="3 4">NIES-4479</strain>
    </source>
</reference>
<name>A0A9W6F0B7_9CHLO</name>
<protein>
    <submittedName>
        <fullName evidence="3">Uncharacterized protein</fullName>
    </submittedName>
</protein>
<evidence type="ECO:0000313" key="3">
    <source>
        <dbReference type="EMBL" id="GLC51943.1"/>
    </source>
</evidence>
<proteinExistence type="predicted"/>
<evidence type="ECO:0000256" key="2">
    <source>
        <dbReference type="SAM" id="MobiDB-lite"/>
    </source>
</evidence>
<feature type="compositionally biased region" description="Basic and acidic residues" evidence="2">
    <location>
        <begin position="104"/>
        <end position="128"/>
    </location>
</feature>